<keyword evidence="7 9" id="KW-0472">Membrane</keyword>
<dbReference type="SUPFAM" id="SSF90123">
    <property type="entry name" value="ABC transporter transmembrane region"/>
    <property type="match status" value="1"/>
</dbReference>
<evidence type="ECO:0000256" key="4">
    <source>
        <dbReference type="ARBA" id="ARBA00022741"/>
    </source>
</evidence>
<dbReference type="Pfam" id="PF00664">
    <property type="entry name" value="ABC_membrane"/>
    <property type="match status" value="1"/>
</dbReference>
<feature type="region of interest" description="Disordered" evidence="8">
    <location>
        <begin position="316"/>
        <end position="338"/>
    </location>
</feature>
<dbReference type="GO" id="GO:0016020">
    <property type="term" value="C:membrane"/>
    <property type="evidence" value="ECO:0007669"/>
    <property type="project" value="InterPro"/>
</dbReference>
<evidence type="ECO:0000313" key="11">
    <source>
        <dbReference type="EMBL" id="KAJ3124192.1"/>
    </source>
</evidence>
<evidence type="ECO:0000256" key="7">
    <source>
        <dbReference type="ARBA" id="ARBA00023136"/>
    </source>
</evidence>
<reference evidence="11" key="1">
    <citation type="submission" date="2020-05" db="EMBL/GenBank/DDBJ databases">
        <title>Phylogenomic resolution of chytrid fungi.</title>
        <authorList>
            <person name="Stajich J.E."/>
            <person name="Amses K."/>
            <person name="Simmons R."/>
            <person name="Seto K."/>
            <person name="Myers J."/>
            <person name="Bonds A."/>
            <person name="Quandt C.A."/>
            <person name="Barry K."/>
            <person name="Liu P."/>
            <person name="Grigoriev I."/>
            <person name="Longcore J.E."/>
            <person name="James T.Y."/>
        </authorList>
    </citation>
    <scope>NUCLEOTIDE SEQUENCE</scope>
    <source>
        <strain evidence="11">JEL0513</strain>
    </source>
</reference>
<evidence type="ECO:0000256" key="3">
    <source>
        <dbReference type="ARBA" id="ARBA00022737"/>
    </source>
</evidence>
<evidence type="ECO:0000256" key="8">
    <source>
        <dbReference type="SAM" id="MobiDB-lite"/>
    </source>
</evidence>
<evidence type="ECO:0000256" key="9">
    <source>
        <dbReference type="SAM" id="Phobius"/>
    </source>
</evidence>
<dbReference type="FunFam" id="3.40.50.300:FF:001958">
    <property type="entry name" value="ATP binding cassette subfamily C member 11"/>
    <property type="match status" value="1"/>
</dbReference>
<dbReference type="Gene3D" id="1.20.1560.10">
    <property type="entry name" value="ABC transporter type 1, transmembrane domain"/>
    <property type="match status" value="1"/>
</dbReference>
<keyword evidence="4" id="KW-0547">Nucleotide-binding</keyword>
<name>A0AAD5T1E2_9FUNG</name>
<accession>A0AAD5T1E2</accession>
<feature type="transmembrane region" description="Helical" evidence="9">
    <location>
        <begin position="97"/>
        <end position="117"/>
    </location>
</feature>
<keyword evidence="2 9" id="KW-0812">Transmembrane</keyword>
<dbReference type="GO" id="GO:0016887">
    <property type="term" value="F:ATP hydrolysis activity"/>
    <property type="evidence" value="ECO:0007669"/>
    <property type="project" value="InterPro"/>
</dbReference>
<feature type="transmembrane region" description="Helical" evidence="9">
    <location>
        <begin position="74"/>
        <end position="91"/>
    </location>
</feature>
<dbReference type="Proteomes" id="UP001211907">
    <property type="component" value="Unassembled WGS sequence"/>
</dbReference>
<feature type="domain" description="ABC transmembrane type-1" evidence="10">
    <location>
        <begin position="1"/>
        <end position="125"/>
    </location>
</feature>
<keyword evidence="6 9" id="KW-1133">Transmembrane helix</keyword>
<dbReference type="PANTHER" id="PTHR24223">
    <property type="entry name" value="ATP-BINDING CASSETTE SUB-FAMILY C"/>
    <property type="match status" value="1"/>
</dbReference>
<comment type="caution">
    <text evidence="11">The sequence shown here is derived from an EMBL/GenBank/DDBJ whole genome shotgun (WGS) entry which is preliminary data.</text>
</comment>
<proteinExistence type="predicted"/>
<keyword evidence="5" id="KW-0067">ATP-binding</keyword>
<sequence>MYLNTSRELKRLESVSRSPIYNQFSETLNGVATIRAYQQCDNFLAQNNEKVDQNHRFFYTLWAANRWLCIRTDIISATVVLLSGVTVVLGHEYISRGWAGIILLYAGKFSDAIVWVVRMHAEMEMSLDSVERCVEYTQIEQEPAKINLGNRPSSSWPSEGNVEVKNLSIKYAPDQPSVLKNLNFYVKGGEKIGVVGRTGAGKSTLSLAFFRIIPFHEGTILIDGIDISSLGIHDLRSRLTIIPQEPVLFAGTIRSNLNPFDEYNDEELWDALKATHVLESFQNTRKSVTSSNGSIQSDLNQQPPVFTLDTIVTENGNNFSQGNPKSSFWMKQPRRLTG</sequence>
<dbReference type="PROSITE" id="PS50929">
    <property type="entry name" value="ABC_TM1F"/>
    <property type="match status" value="1"/>
</dbReference>
<dbReference type="AlphaFoldDB" id="A0AAD5T1E2"/>
<evidence type="ECO:0000256" key="1">
    <source>
        <dbReference type="ARBA" id="ARBA00022448"/>
    </source>
</evidence>
<evidence type="ECO:0000259" key="10">
    <source>
        <dbReference type="PROSITE" id="PS50929"/>
    </source>
</evidence>
<evidence type="ECO:0000256" key="2">
    <source>
        <dbReference type="ARBA" id="ARBA00022692"/>
    </source>
</evidence>
<keyword evidence="3" id="KW-0677">Repeat</keyword>
<gene>
    <name evidence="11" type="ORF">HK100_011320</name>
</gene>
<protein>
    <recommendedName>
        <fullName evidence="10">ABC transmembrane type-1 domain-containing protein</fullName>
    </recommendedName>
</protein>
<evidence type="ECO:0000256" key="5">
    <source>
        <dbReference type="ARBA" id="ARBA00022840"/>
    </source>
</evidence>
<dbReference type="InterPro" id="IPR050173">
    <property type="entry name" value="ABC_transporter_C-like"/>
</dbReference>
<dbReference type="GO" id="GO:0005524">
    <property type="term" value="F:ATP binding"/>
    <property type="evidence" value="ECO:0007669"/>
    <property type="project" value="UniProtKB-KW"/>
</dbReference>
<dbReference type="InterPro" id="IPR011527">
    <property type="entry name" value="ABC1_TM_dom"/>
</dbReference>
<evidence type="ECO:0000256" key="6">
    <source>
        <dbReference type="ARBA" id="ARBA00022989"/>
    </source>
</evidence>
<keyword evidence="12" id="KW-1185">Reference proteome</keyword>
<dbReference type="InterPro" id="IPR027417">
    <property type="entry name" value="P-loop_NTPase"/>
</dbReference>
<dbReference type="SUPFAM" id="SSF52540">
    <property type="entry name" value="P-loop containing nucleoside triphosphate hydrolases"/>
    <property type="match status" value="1"/>
</dbReference>
<organism evidence="11 12">
    <name type="scientific">Physocladia obscura</name>
    <dbReference type="NCBI Taxonomy" id="109957"/>
    <lineage>
        <taxon>Eukaryota</taxon>
        <taxon>Fungi</taxon>
        <taxon>Fungi incertae sedis</taxon>
        <taxon>Chytridiomycota</taxon>
        <taxon>Chytridiomycota incertae sedis</taxon>
        <taxon>Chytridiomycetes</taxon>
        <taxon>Chytridiales</taxon>
        <taxon>Chytriomycetaceae</taxon>
        <taxon>Physocladia</taxon>
    </lineage>
</organism>
<dbReference type="InterPro" id="IPR036640">
    <property type="entry name" value="ABC1_TM_sf"/>
</dbReference>
<keyword evidence="1" id="KW-0813">Transport</keyword>
<dbReference type="InterPro" id="IPR003439">
    <property type="entry name" value="ABC_transporter-like_ATP-bd"/>
</dbReference>
<dbReference type="PANTHER" id="PTHR24223:SF353">
    <property type="entry name" value="ABC TRANSPORTER ATP-BINDING PROTEIN_PERMEASE VMR1-RELATED"/>
    <property type="match status" value="1"/>
</dbReference>
<dbReference type="Pfam" id="PF00005">
    <property type="entry name" value="ABC_tran"/>
    <property type="match status" value="1"/>
</dbReference>
<dbReference type="Gene3D" id="3.40.50.300">
    <property type="entry name" value="P-loop containing nucleotide triphosphate hydrolases"/>
    <property type="match status" value="1"/>
</dbReference>
<dbReference type="EMBL" id="JADGJH010000688">
    <property type="protein sequence ID" value="KAJ3124192.1"/>
    <property type="molecule type" value="Genomic_DNA"/>
</dbReference>
<feature type="compositionally biased region" description="Polar residues" evidence="8">
    <location>
        <begin position="316"/>
        <end position="326"/>
    </location>
</feature>
<dbReference type="GO" id="GO:0140359">
    <property type="term" value="F:ABC-type transporter activity"/>
    <property type="evidence" value="ECO:0007669"/>
    <property type="project" value="InterPro"/>
</dbReference>
<evidence type="ECO:0000313" key="12">
    <source>
        <dbReference type="Proteomes" id="UP001211907"/>
    </source>
</evidence>